<keyword evidence="3 5" id="KW-1133">Transmembrane helix</keyword>
<dbReference type="Pfam" id="PF13520">
    <property type="entry name" value="AA_permease_2"/>
    <property type="match status" value="1"/>
</dbReference>
<reference evidence="6 7" key="1">
    <citation type="submission" date="2024-02" db="EMBL/GenBank/DDBJ databases">
        <authorList>
            <person name="Daric V."/>
            <person name="Darras S."/>
        </authorList>
    </citation>
    <scope>NUCLEOTIDE SEQUENCE [LARGE SCALE GENOMIC DNA]</scope>
</reference>
<evidence type="ECO:0000256" key="4">
    <source>
        <dbReference type="ARBA" id="ARBA00023136"/>
    </source>
</evidence>
<proteinExistence type="predicted"/>
<keyword evidence="2 5" id="KW-0812">Transmembrane</keyword>
<name>A0ABP0GGE2_CLALP</name>
<protein>
    <submittedName>
        <fullName evidence="6">Uncharacterized protein</fullName>
    </submittedName>
</protein>
<evidence type="ECO:0000313" key="7">
    <source>
        <dbReference type="Proteomes" id="UP001642483"/>
    </source>
</evidence>
<feature type="transmembrane region" description="Helical" evidence="5">
    <location>
        <begin position="44"/>
        <end position="65"/>
    </location>
</feature>
<evidence type="ECO:0000313" key="6">
    <source>
        <dbReference type="EMBL" id="CAK8690493.1"/>
    </source>
</evidence>
<evidence type="ECO:0000256" key="3">
    <source>
        <dbReference type="ARBA" id="ARBA00022989"/>
    </source>
</evidence>
<organism evidence="6 7">
    <name type="scientific">Clavelina lepadiformis</name>
    <name type="common">Light-bulb sea squirt</name>
    <name type="synonym">Ascidia lepadiformis</name>
    <dbReference type="NCBI Taxonomy" id="159417"/>
    <lineage>
        <taxon>Eukaryota</taxon>
        <taxon>Metazoa</taxon>
        <taxon>Chordata</taxon>
        <taxon>Tunicata</taxon>
        <taxon>Ascidiacea</taxon>
        <taxon>Aplousobranchia</taxon>
        <taxon>Clavelinidae</taxon>
        <taxon>Clavelina</taxon>
    </lineage>
</organism>
<gene>
    <name evidence="6" type="ORF">CVLEPA_LOCUS23107</name>
</gene>
<feature type="transmembrane region" description="Helical" evidence="5">
    <location>
        <begin position="77"/>
        <end position="101"/>
    </location>
</feature>
<keyword evidence="7" id="KW-1185">Reference proteome</keyword>
<dbReference type="PANTHER" id="PTHR11785">
    <property type="entry name" value="AMINO ACID TRANSPORTER"/>
    <property type="match status" value="1"/>
</dbReference>
<evidence type="ECO:0000256" key="5">
    <source>
        <dbReference type="SAM" id="Phobius"/>
    </source>
</evidence>
<dbReference type="InterPro" id="IPR002293">
    <property type="entry name" value="AA/rel_permease1"/>
</dbReference>
<accession>A0ABP0GGE2</accession>
<dbReference type="Proteomes" id="UP001642483">
    <property type="component" value="Unassembled WGS sequence"/>
</dbReference>
<dbReference type="PANTHER" id="PTHR11785:SF528">
    <property type="entry name" value="AMINO ACID TRANSPORTER PROTEIN JHI-21"/>
    <property type="match status" value="1"/>
</dbReference>
<keyword evidence="4 5" id="KW-0472">Membrane</keyword>
<comment type="subcellular location">
    <subcellularLocation>
        <location evidence="1">Membrane</location>
        <topology evidence="1">Multi-pass membrane protein</topology>
    </subcellularLocation>
</comment>
<dbReference type="InterPro" id="IPR050598">
    <property type="entry name" value="AminoAcid_Transporter"/>
</dbReference>
<dbReference type="Gene3D" id="1.20.1740.10">
    <property type="entry name" value="Amino acid/polyamine transporter I"/>
    <property type="match status" value="1"/>
</dbReference>
<sequence>MKQGINLKRKISLFNGITIIVGNVIGTGIFLSPKGVQLECGSPALSLIIWFVCGCITMLGSMSYAELGTTIPQSGGPYTYTMEAFGSAVAFILLWMNIMLMQPVGLSLLALMFGNYIVQPFFLTAILHFTLCVCWQQLACLLLAS</sequence>
<comment type="caution">
    <text evidence="6">The sequence shown here is derived from an EMBL/GenBank/DDBJ whole genome shotgun (WGS) entry which is preliminary data.</text>
</comment>
<evidence type="ECO:0000256" key="2">
    <source>
        <dbReference type="ARBA" id="ARBA00022692"/>
    </source>
</evidence>
<feature type="transmembrane region" description="Helical" evidence="5">
    <location>
        <begin position="121"/>
        <end position="144"/>
    </location>
</feature>
<evidence type="ECO:0000256" key="1">
    <source>
        <dbReference type="ARBA" id="ARBA00004141"/>
    </source>
</evidence>
<dbReference type="EMBL" id="CAWYQH010000119">
    <property type="protein sequence ID" value="CAK8690493.1"/>
    <property type="molecule type" value="Genomic_DNA"/>
</dbReference>
<feature type="transmembrane region" description="Helical" evidence="5">
    <location>
        <begin position="12"/>
        <end position="32"/>
    </location>
</feature>